<dbReference type="PANTHER" id="PTHR42988:SF2">
    <property type="entry name" value="CYCLIC NUCLEOTIDE PHOSPHODIESTERASE CBUA0032-RELATED"/>
    <property type="match status" value="1"/>
</dbReference>
<evidence type="ECO:0000313" key="9">
    <source>
        <dbReference type="Proteomes" id="UP000032702"/>
    </source>
</evidence>
<dbReference type="Gene3D" id="3.60.21.10">
    <property type="match status" value="1"/>
</dbReference>
<dbReference type="EMBL" id="AAMD01000095">
    <property type="protein sequence ID" value="EAU65027.1"/>
    <property type="molecule type" value="Genomic_DNA"/>
</dbReference>
<protein>
    <submittedName>
        <fullName evidence="6">Metallophosphoesterase</fullName>
    </submittedName>
    <submittedName>
        <fullName evidence="7">Ser/Thr protein phosphatase family protein</fullName>
    </submittedName>
</protein>
<evidence type="ECO:0000256" key="1">
    <source>
        <dbReference type="ARBA" id="ARBA00022723"/>
    </source>
</evidence>
<dbReference type="InterPro" id="IPR004843">
    <property type="entry name" value="Calcineurin-like_PHP"/>
</dbReference>
<dbReference type="InterPro" id="IPR029052">
    <property type="entry name" value="Metallo-depent_PP-like"/>
</dbReference>
<dbReference type="Proteomes" id="UP000001351">
    <property type="component" value="Chromosome"/>
</dbReference>
<dbReference type="KEGG" id="sur:STAUR_8221"/>
<gene>
    <name evidence="6" type="ordered locus">STAUR_8221</name>
    <name evidence="7" type="ORF">STIAU_3181</name>
</gene>
<keyword evidence="2" id="KW-0378">Hydrolase</keyword>
<evidence type="ECO:0000259" key="5">
    <source>
        <dbReference type="Pfam" id="PF00149"/>
    </source>
</evidence>
<dbReference type="InterPro" id="IPR050884">
    <property type="entry name" value="CNP_phosphodiesterase-III"/>
</dbReference>
<dbReference type="AlphaFoldDB" id="Q08X12"/>
<dbReference type="eggNOG" id="COG1409">
    <property type="taxonomic scope" value="Bacteria"/>
</dbReference>
<dbReference type="Proteomes" id="UP000032702">
    <property type="component" value="Unassembled WGS sequence"/>
</dbReference>
<evidence type="ECO:0000256" key="4">
    <source>
        <dbReference type="ARBA" id="ARBA00025742"/>
    </source>
</evidence>
<proteinExistence type="inferred from homology"/>
<sequence>MRILHLSDLHLTGQFRTFEEVWSGPSPHLKPRSFDFVVISGDLSQRSAPEEYALLDAFLKRSVLPLLTVSEPSRVVMVPGNHDVDWAADIGTSLSLGRELDRDASFAREVQQARIEPEAASLRVAVSRSGHLDVLRIDPARYPLRFQNVQGFFDAFYRDVPRSGNFRPFQLTQQDDAEHWSAHVFPELGIAFYGFSSCHQNDRYWTGAMFSAKAVEQARIHAEQNARGCTRIAVWHHGLDSGRGRPDFLRAQDVGLLYHAGFRIGFHGHTHRHAYETFDALFGNRFFIVSTGSLGAGAEERPDAVGNQFSIAQVYPGHVDVEVFTREGVSTSYERRRERRRFLLKSDNTPRLDQLSHAVSHKRSWKVEANGITQVDVEMKGVTLRGEITLALIEQPFSGIWAQAMAETSLGRIPVERRELSGERVLFTVMGRGGAEAEPLEWLRWSYSISNCLALNGFDLQARRERPSWLEHLPPEFDGRPYTVRFPCDELTLSIHVPERVRIKSGSIEAVALQRRDERGQERWVPDPAELKRGRKEMGTHHVQFTMGSPLVDYRYVVAYAPSDAAQPFSPDVIGLLKWLLEECRDQPPSADSISGVLTQTLQVELEQILGSKLGRREYASSWMGHLWHPTRKSLMTAFGVFPNRGWAVRFDWGSGVAGHALRYAQDTSWLRGDDSRKSLIYRPNPKASPDGDYSWLVCIPILVSLKGPAIGVVGFAGTQRCGPAEEQLREHAEHSSRGDPQGDTHFLDFRNRLFTGVNSTFWQTLRSWKTMTPRRKQLVEQICTELKLPLIESAALPKD</sequence>
<organism evidence="7 9">
    <name type="scientific">Stigmatella aurantiaca (strain DW4/3-1)</name>
    <dbReference type="NCBI Taxonomy" id="378806"/>
    <lineage>
        <taxon>Bacteria</taxon>
        <taxon>Pseudomonadati</taxon>
        <taxon>Myxococcota</taxon>
        <taxon>Myxococcia</taxon>
        <taxon>Myxococcales</taxon>
        <taxon>Cystobacterineae</taxon>
        <taxon>Archangiaceae</taxon>
        <taxon>Stigmatella</taxon>
    </lineage>
</organism>
<accession>Q08X12</accession>
<evidence type="ECO:0000313" key="7">
    <source>
        <dbReference type="EMBL" id="EAU65027.1"/>
    </source>
</evidence>
<name>Q08X12_STIAD</name>
<reference evidence="7 9" key="1">
    <citation type="submission" date="2006-04" db="EMBL/GenBank/DDBJ databases">
        <authorList>
            <person name="Nierman W.C."/>
        </authorList>
    </citation>
    <scope>NUCLEOTIDE SEQUENCE [LARGE SCALE GENOMIC DNA]</scope>
    <source>
        <strain evidence="7 9">DW4/3-1</strain>
    </source>
</reference>
<dbReference type="Pfam" id="PF00149">
    <property type="entry name" value="Metallophos"/>
    <property type="match status" value="1"/>
</dbReference>
<dbReference type="RefSeq" id="WP_002615783.1">
    <property type="nucleotide sequence ID" value="NC_014623.1"/>
</dbReference>
<dbReference type="GO" id="GO:0046872">
    <property type="term" value="F:metal ion binding"/>
    <property type="evidence" value="ECO:0007669"/>
    <property type="project" value="UniProtKB-KW"/>
</dbReference>
<keyword evidence="3" id="KW-0408">Iron</keyword>
<keyword evidence="8" id="KW-1185">Reference proteome</keyword>
<comment type="similarity">
    <text evidence="4">Belongs to the cyclic nucleotide phosphodiesterase class-III family.</text>
</comment>
<dbReference type="SUPFAM" id="SSF56300">
    <property type="entry name" value="Metallo-dependent phosphatases"/>
    <property type="match status" value="1"/>
</dbReference>
<reference evidence="6 8" key="2">
    <citation type="journal article" date="2011" name="Mol. Biol. Evol.">
        <title>Comparative genomic analysis of fruiting body formation in Myxococcales.</title>
        <authorList>
            <person name="Huntley S."/>
            <person name="Hamann N."/>
            <person name="Wegener-Feldbrugge S."/>
            <person name="Treuner-Lange A."/>
            <person name="Kube M."/>
            <person name="Reinhardt R."/>
            <person name="Klages S."/>
            <person name="Muller R."/>
            <person name="Ronning C.M."/>
            <person name="Nierman W.C."/>
            <person name="Sogaard-Andersen L."/>
        </authorList>
    </citation>
    <scope>NUCLEOTIDE SEQUENCE [LARGE SCALE GENOMIC DNA]</scope>
    <source>
        <strain evidence="6 8">DW4/3-1</strain>
    </source>
</reference>
<dbReference type="GO" id="GO:0016787">
    <property type="term" value="F:hydrolase activity"/>
    <property type="evidence" value="ECO:0007669"/>
    <property type="project" value="UniProtKB-KW"/>
</dbReference>
<evidence type="ECO:0000313" key="8">
    <source>
        <dbReference type="Proteomes" id="UP000001351"/>
    </source>
</evidence>
<dbReference type="HOGENOM" id="CLU_351565_0_0_7"/>
<evidence type="ECO:0000313" key="6">
    <source>
        <dbReference type="EMBL" id="ADO75976.1"/>
    </source>
</evidence>
<dbReference type="OrthoDB" id="9794568at2"/>
<dbReference type="PANTHER" id="PTHR42988">
    <property type="entry name" value="PHOSPHOHYDROLASE"/>
    <property type="match status" value="1"/>
</dbReference>
<feature type="domain" description="Calcineurin-like phosphoesterase" evidence="5">
    <location>
        <begin position="1"/>
        <end position="272"/>
    </location>
</feature>
<evidence type="ECO:0000256" key="2">
    <source>
        <dbReference type="ARBA" id="ARBA00022801"/>
    </source>
</evidence>
<dbReference type="STRING" id="378806.STAUR_8221"/>
<keyword evidence="1" id="KW-0479">Metal-binding</keyword>
<evidence type="ECO:0000256" key="3">
    <source>
        <dbReference type="ARBA" id="ARBA00023004"/>
    </source>
</evidence>
<dbReference type="EMBL" id="CP002271">
    <property type="protein sequence ID" value="ADO75976.1"/>
    <property type="molecule type" value="Genomic_DNA"/>
</dbReference>